<dbReference type="RefSeq" id="XP_021872916.1">
    <property type="nucleotide sequence ID" value="XM_022015018.1"/>
</dbReference>
<dbReference type="OrthoDB" id="3361009at2759"/>
<reference evidence="2 3" key="1">
    <citation type="submission" date="2017-03" db="EMBL/GenBank/DDBJ databases">
        <title>Widespread Adenine N6-methylation of Active Genes in Fungi.</title>
        <authorList>
            <consortium name="DOE Joint Genome Institute"/>
            <person name="Mondo S.J."/>
            <person name="Dannebaum R.O."/>
            <person name="Kuo R.C."/>
            <person name="Louie K.B."/>
            <person name="Bewick A.J."/>
            <person name="Labutti K."/>
            <person name="Haridas S."/>
            <person name="Kuo A."/>
            <person name="Salamov A."/>
            <person name="Ahrendt S.R."/>
            <person name="Lau R."/>
            <person name="Bowen B.P."/>
            <person name="Lipzen A."/>
            <person name="Sullivan W."/>
            <person name="Andreopoulos W.B."/>
            <person name="Clum A."/>
            <person name="Lindquist E."/>
            <person name="Daum C."/>
            <person name="Northen T.R."/>
            <person name="Ramamoorthy G."/>
            <person name="Schmitz R.J."/>
            <person name="Gryganskyi A."/>
            <person name="Culley D."/>
            <person name="Magnuson J."/>
            <person name="James T.Y."/>
            <person name="O'Malley M.A."/>
            <person name="Stajich J.E."/>
            <person name="Spatafora J.W."/>
            <person name="Visel A."/>
            <person name="Grigoriev I.V."/>
        </authorList>
    </citation>
    <scope>NUCLEOTIDE SEQUENCE [LARGE SCALE GENOMIC DNA]</scope>
    <source>
        <strain evidence="2 3">NRRL Y-17943</strain>
    </source>
</reference>
<name>A0A1Y1ULY5_9TREE</name>
<evidence type="ECO:0000313" key="3">
    <source>
        <dbReference type="Proteomes" id="UP000193218"/>
    </source>
</evidence>
<dbReference type="EMBL" id="NBSH01000003">
    <property type="protein sequence ID" value="ORX39053.1"/>
    <property type="molecule type" value="Genomic_DNA"/>
</dbReference>
<feature type="compositionally biased region" description="Basic and acidic residues" evidence="1">
    <location>
        <begin position="117"/>
        <end position="131"/>
    </location>
</feature>
<sequence length="152" mass="15609">MSTQPIVSPTGITQSGSHTTSTTSHNAPGLDRDHPSLPPVAGSEADSSAATAGVQGVAPPSQVADTVYPNVPETSEPQQGATGPGQGSVVNHEHHGDKPSFKDQVNGFAKKIAGKVFHNEEEVQQGRELHGEPPSGQESVKPHTGLAANTQV</sequence>
<comment type="caution">
    <text evidence="2">The sequence shown here is derived from an EMBL/GenBank/DDBJ whole genome shotgun (WGS) entry which is preliminary data.</text>
</comment>
<gene>
    <name evidence="2" type="ORF">BD324DRAFT_618350</name>
</gene>
<evidence type="ECO:0000256" key="1">
    <source>
        <dbReference type="SAM" id="MobiDB-lite"/>
    </source>
</evidence>
<keyword evidence="3" id="KW-1185">Reference proteome</keyword>
<evidence type="ECO:0000313" key="2">
    <source>
        <dbReference type="EMBL" id="ORX39053.1"/>
    </source>
</evidence>
<dbReference type="GeneID" id="33556826"/>
<feature type="compositionally biased region" description="Low complexity" evidence="1">
    <location>
        <begin position="10"/>
        <end position="25"/>
    </location>
</feature>
<feature type="compositionally biased region" description="Basic and acidic residues" evidence="1">
    <location>
        <begin position="91"/>
        <end position="101"/>
    </location>
</feature>
<protein>
    <submittedName>
        <fullName evidence="2">Uncharacterized protein</fullName>
    </submittedName>
</protein>
<accession>A0A1Y1ULY5</accession>
<organism evidence="2 3">
    <name type="scientific">Kockovaella imperatae</name>
    <dbReference type="NCBI Taxonomy" id="4999"/>
    <lineage>
        <taxon>Eukaryota</taxon>
        <taxon>Fungi</taxon>
        <taxon>Dikarya</taxon>
        <taxon>Basidiomycota</taxon>
        <taxon>Agaricomycotina</taxon>
        <taxon>Tremellomycetes</taxon>
        <taxon>Tremellales</taxon>
        <taxon>Cuniculitremaceae</taxon>
        <taxon>Kockovaella</taxon>
    </lineage>
</organism>
<dbReference type="AlphaFoldDB" id="A0A1Y1ULY5"/>
<dbReference type="InParanoid" id="A0A1Y1ULY5"/>
<proteinExistence type="predicted"/>
<feature type="region of interest" description="Disordered" evidence="1">
    <location>
        <begin position="1"/>
        <end position="152"/>
    </location>
</feature>
<dbReference type="Proteomes" id="UP000193218">
    <property type="component" value="Unassembled WGS sequence"/>
</dbReference>
<feature type="compositionally biased region" description="Polar residues" evidence="1">
    <location>
        <begin position="72"/>
        <end position="81"/>
    </location>
</feature>